<name>A0A0H5E2J5_9BACT</name>
<feature type="domain" description="Type II secretion system protein GspF" evidence="13">
    <location>
        <begin position="263"/>
        <end position="385"/>
    </location>
</feature>
<evidence type="ECO:0000259" key="13">
    <source>
        <dbReference type="Pfam" id="PF00482"/>
    </source>
</evidence>
<organism evidence="14 15">
    <name type="scientific">Estrella lausannensis</name>
    <dbReference type="NCBI Taxonomy" id="483423"/>
    <lineage>
        <taxon>Bacteria</taxon>
        <taxon>Pseudomonadati</taxon>
        <taxon>Chlamydiota</taxon>
        <taxon>Chlamydiia</taxon>
        <taxon>Parachlamydiales</taxon>
        <taxon>Candidatus Criblamydiaceae</taxon>
        <taxon>Estrella</taxon>
    </lineage>
</organism>
<reference evidence="15" key="1">
    <citation type="submission" date="2015-06" db="EMBL/GenBank/DDBJ databases">
        <authorList>
            <person name="Bertelli C."/>
        </authorList>
    </citation>
    <scope>NUCLEOTIDE SEQUENCE [LARGE SCALE GENOMIC DNA]</scope>
    <source>
        <strain evidence="15">CRIB-30</strain>
    </source>
</reference>
<dbReference type="Proteomes" id="UP000220251">
    <property type="component" value="Unassembled WGS sequence"/>
</dbReference>
<dbReference type="RefSeq" id="WP_098037271.1">
    <property type="nucleotide sequence ID" value="NZ_CWGJ01000001.1"/>
</dbReference>
<keyword evidence="5" id="KW-1003">Cell membrane</keyword>
<gene>
    <name evidence="14" type="primary">gspF</name>
    <name evidence="14" type="ORF">ELAC_0051</name>
</gene>
<protein>
    <recommendedName>
        <fullName evidence="10">General secretion pathway protein F</fullName>
    </recommendedName>
</protein>
<dbReference type="InterPro" id="IPR001992">
    <property type="entry name" value="T2SS_GspF/T4SS_PilC_CS"/>
</dbReference>
<evidence type="ECO:0000256" key="7">
    <source>
        <dbReference type="ARBA" id="ARBA00022692"/>
    </source>
</evidence>
<accession>A0A0H5E2J5</accession>
<comment type="function">
    <text evidence="1">Component of the type II secretion system inner membrane complex required for the energy-dependent secretion of extracellular factors such as proteases and toxins from the periplasm.</text>
</comment>
<keyword evidence="15" id="KW-1185">Reference proteome</keyword>
<evidence type="ECO:0000256" key="12">
    <source>
        <dbReference type="SAM" id="Phobius"/>
    </source>
</evidence>
<dbReference type="PROSITE" id="PS00874">
    <property type="entry name" value="T2SP_F"/>
    <property type="match status" value="1"/>
</dbReference>
<evidence type="ECO:0000313" key="14">
    <source>
        <dbReference type="EMBL" id="CRX37415.1"/>
    </source>
</evidence>
<dbReference type="GO" id="GO:0009306">
    <property type="term" value="P:protein secretion"/>
    <property type="evidence" value="ECO:0007669"/>
    <property type="project" value="InterPro"/>
</dbReference>
<comment type="subcellular location">
    <subcellularLocation>
        <location evidence="2">Cell inner membrane</location>
        <topology evidence="2">Multi-pass membrane protein</topology>
    </subcellularLocation>
    <subcellularLocation>
        <location evidence="11">Cell membrane</location>
        <topology evidence="11">Multi-pass membrane protein</topology>
    </subcellularLocation>
</comment>
<evidence type="ECO:0000256" key="2">
    <source>
        <dbReference type="ARBA" id="ARBA00004429"/>
    </source>
</evidence>
<comment type="similarity">
    <text evidence="3 11">Belongs to the GSP F family.</text>
</comment>
<feature type="transmembrane region" description="Helical" evidence="12">
    <location>
        <begin position="366"/>
        <end position="386"/>
    </location>
</feature>
<feature type="transmembrane region" description="Helical" evidence="12">
    <location>
        <begin position="214"/>
        <end position="232"/>
    </location>
</feature>
<evidence type="ECO:0000256" key="9">
    <source>
        <dbReference type="ARBA" id="ARBA00023136"/>
    </source>
</evidence>
<dbReference type="Gene3D" id="1.20.81.30">
    <property type="entry name" value="Type II secretion system (T2SS), domain F"/>
    <property type="match status" value="2"/>
</dbReference>
<keyword evidence="4 11" id="KW-0813">Transport</keyword>
<evidence type="ECO:0000256" key="10">
    <source>
        <dbReference type="ARBA" id="ARBA00030750"/>
    </source>
</evidence>
<dbReference type="PRINTS" id="PR00812">
    <property type="entry name" value="BCTERIALGSPF"/>
</dbReference>
<evidence type="ECO:0000256" key="6">
    <source>
        <dbReference type="ARBA" id="ARBA00022519"/>
    </source>
</evidence>
<dbReference type="InterPro" id="IPR018076">
    <property type="entry name" value="T2SS_GspF_dom"/>
</dbReference>
<feature type="transmembrane region" description="Helical" evidence="12">
    <location>
        <begin position="161"/>
        <end position="184"/>
    </location>
</feature>
<dbReference type="FunFam" id="1.20.81.30:FF:000001">
    <property type="entry name" value="Type II secretion system protein F"/>
    <property type="match status" value="1"/>
</dbReference>
<dbReference type="InterPro" id="IPR003004">
    <property type="entry name" value="GspF/PilC"/>
</dbReference>
<keyword evidence="7 11" id="KW-0812">Transmembrane</keyword>
<proteinExistence type="inferred from homology"/>
<evidence type="ECO:0000256" key="3">
    <source>
        <dbReference type="ARBA" id="ARBA00005745"/>
    </source>
</evidence>
<evidence type="ECO:0000256" key="11">
    <source>
        <dbReference type="RuleBase" id="RU003923"/>
    </source>
</evidence>
<keyword evidence="9 12" id="KW-0472">Membrane</keyword>
<evidence type="ECO:0000313" key="15">
    <source>
        <dbReference type="Proteomes" id="UP000220251"/>
    </source>
</evidence>
<evidence type="ECO:0000256" key="5">
    <source>
        <dbReference type="ARBA" id="ARBA00022475"/>
    </source>
</evidence>
<evidence type="ECO:0000256" key="1">
    <source>
        <dbReference type="ARBA" id="ARBA00002684"/>
    </source>
</evidence>
<dbReference type="Pfam" id="PF00482">
    <property type="entry name" value="T2SSF"/>
    <property type="match status" value="2"/>
</dbReference>
<dbReference type="PANTHER" id="PTHR30012:SF0">
    <property type="entry name" value="TYPE II SECRETION SYSTEM PROTEIN F-RELATED"/>
    <property type="match status" value="1"/>
</dbReference>
<dbReference type="InterPro" id="IPR042094">
    <property type="entry name" value="T2SS_GspF_sf"/>
</dbReference>
<evidence type="ECO:0000256" key="8">
    <source>
        <dbReference type="ARBA" id="ARBA00022989"/>
    </source>
</evidence>
<dbReference type="AlphaFoldDB" id="A0A0H5E2J5"/>
<keyword evidence="6" id="KW-0997">Cell inner membrane</keyword>
<dbReference type="GO" id="GO:0005886">
    <property type="term" value="C:plasma membrane"/>
    <property type="evidence" value="ECO:0007669"/>
    <property type="project" value="UniProtKB-SubCell"/>
</dbReference>
<evidence type="ECO:0000256" key="4">
    <source>
        <dbReference type="ARBA" id="ARBA00022448"/>
    </source>
</evidence>
<dbReference type="OrthoDB" id="9805682at2"/>
<dbReference type="EMBL" id="CWGJ01000001">
    <property type="protein sequence ID" value="CRX37415.1"/>
    <property type="molecule type" value="Genomic_DNA"/>
</dbReference>
<feature type="domain" description="Type II secretion system protein GspF" evidence="13">
    <location>
        <begin position="62"/>
        <end position="185"/>
    </location>
</feature>
<dbReference type="PANTHER" id="PTHR30012">
    <property type="entry name" value="GENERAL SECRETION PATHWAY PROTEIN"/>
    <property type="match status" value="1"/>
</dbReference>
<sequence length="393" mass="43597">MPLFTYQALDSQGKKVSGVQDGMNEKEAREKIRAQGLVLIKLEAKKETASKSHFSLSDLKTFTLEMGELVSAKVPLYDSLSTVEEQSRGEKYHPVLLSLCESIKSGTPLSDAMSEYPKSFDTLYVAMIKAGEQSGSLETVFKRLNSYLGKKEKLQRQLMTAMIYPVVLSMFSLIVIGVLLGYVVPSIEGLFEGREMNGFTEAVIGVSHFLTNWWWVYLPLSGAAIFIGWRQLRKEQGRLAMERLAIRLPLVRKLIINSALARFSRTMATLMAGGLTIIESLRISSKVLASKPLEEDMLKVEERIVQGGSLSRELAKIQWMPGLVAKMLAVGEEAGAQETMFNKIADIYEDEVEKLIDRIMALSQPAILVVMGSIVALIMLAVLLPLTDIPNLS</sequence>
<keyword evidence="8 12" id="KW-1133">Transmembrane helix</keyword>